<sequence length="299" mass="32227">MRLCLPACLCVCAGAGAVESTRRNNEVQSLYSSGAAIAVTQNKGLKRGEDVVVTPESNGVFNVTLLMDGHGGQGIMKRSLDLQQGLLNACRVAADWPKCAREAVQNFQDRARQMQYRGGATLLALLTEERSSRVAFAWAGDSMAILVKQGRTAFRTSLHTTELESEVQRIRGHPEYKYEFHDGYLCSTDPGAGCVMPTRGLGDVDLEPAGFLAVPDTSEFMDLAPGDFVLMASDGLWDVLSEEEVLARTQVGSPEKNLATAEALAEAAVQGWARRYGPGEADDVSLLLCQPVGEEKAEL</sequence>
<evidence type="ECO:0000256" key="1">
    <source>
        <dbReference type="SAM" id="SignalP"/>
    </source>
</evidence>
<dbReference type="Pfam" id="PF00481">
    <property type="entry name" value="PP2C"/>
    <property type="match status" value="1"/>
</dbReference>
<protein>
    <recommendedName>
        <fullName evidence="2">PPM-type phosphatase domain-containing protein</fullName>
    </recommendedName>
</protein>
<dbReference type="InterPro" id="IPR036457">
    <property type="entry name" value="PPM-type-like_dom_sf"/>
</dbReference>
<dbReference type="SUPFAM" id="SSF81606">
    <property type="entry name" value="PP2C-like"/>
    <property type="match status" value="1"/>
</dbReference>
<dbReference type="PROSITE" id="PS51746">
    <property type="entry name" value="PPM_2"/>
    <property type="match status" value="1"/>
</dbReference>
<evidence type="ECO:0000259" key="2">
    <source>
        <dbReference type="PROSITE" id="PS51746"/>
    </source>
</evidence>
<evidence type="ECO:0000313" key="4">
    <source>
        <dbReference type="Proteomes" id="UP001178507"/>
    </source>
</evidence>
<dbReference type="Proteomes" id="UP001178507">
    <property type="component" value="Unassembled WGS sequence"/>
</dbReference>
<dbReference type="Gene3D" id="3.60.40.10">
    <property type="entry name" value="PPM-type phosphatase domain"/>
    <property type="match status" value="1"/>
</dbReference>
<organism evidence="3 4">
    <name type="scientific">Effrenium voratum</name>
    <dbReference type="NCBI Taxonomy" id="2562239"/>
    <lineage>
        <taxon>Eukaryota</taxon>
        <taxon>Sar</taxon>
        <taxon>Alveolata</taxon>
        <taxon>Dinophyceae</taxon>
        <taxon>Suessiales</taxon>
        <taxon>Symbiodiniaceae</taxon>
        <taxon>Effrenium</taxon>
    </lineage>
</organism>
<dbReference type="GO" id="GO:0005739">
    <property type="term" value="C:mitochondrion"/>
    <property type="evidence" value="ECO:0007669"/>
    <property type="project" value="TreeGrafter"/>
</dbReference>
<proteinExistence type="predicted"/>
<dbReference type="InterPro" id="IPR015655">
    <property type="entry name" value="PP2C"/>
</dbReference>
<dbReference type="PANTHER" id="PTHR13832:SF354">
    <property type="entry name" value="GM14138P"/>
    <property type="match status" value="1"/>
</dbReference>
<keyword evidence="4" id="KW-1185">Reference proteome</keyword>
<dbReference type="EMBL" id="CAUJNA010003639">
    <property type="protein sequence ID" value="CAJ1406661.1"/>
    <property type="molecule type" value="Genomic_DNA"/>
</dbReference>
<dbReference type="GO" id="GO:0004741">
    <property type="term" value="F:[pyruvate dehydrogenase (acetyl-transferring)]-phosphatase activity"/>
    <property type="evidence" value="ECO:0007669"/>
    <property type="project" value="TreeGrafter"/>
</dbReference>
<evidence type="ECO:0000313" key="3">
    <source>
        <dbReference type="EMBL" id="CAJ1406661.1"/>
    </source>
</evidence>
<dbReference type="AlphaFoldDB" id="A0AA36JJB4"/>
<accession>A0AA36JJB4</accession>
<comment type="caution">
    <text evidence="3">The sequence shown here is derived from an EMBL/GenBank/DDBJ whole genome shotgun (WGS) entry which is preliminary data.</text>
</comment>
<name>A0AA36JJB4_9DINO</name>
<feature type="signal peptide" evidence="1">
    <location>
        <begin position="1"/>
        <end position="20"/>
    </location>
</feature>
<dbReference type="CDD" id="cd00143">
    <property type="entry name" value="PP2Cc"/>
    <property type="match status" value="1"/>
</dbReference>
<keyword evidence="1" id="KW-0732">Signal</keyword>
<feature type="domain" description="PPM-type phosphatase" evidence="2">
    <location>
        <begin position="34"/>
        <end position="291"/>
    </location>
</feature>
<dbReference type="PANTHER" id="PTHR13832">
    <property type="entry name" value="PROTEIN PHOSPHATASE 2C"/>
    <property type="match status" value="1"/>
</dbReference>
<reference evidence="3" key="1">
    <citation type="submission" date="2023-08" db="EMBL/GenBank/DDBJ databases">
        <authorList>
            <person name="Chen Y."/>
            <person name="Shah S."/>
            <person name="Dougan E. K."/>
            <person name="Thang M."/>
            <person name="Chan C."/>
        </authorList>
    </citation>
    <scope>NUCLEOTIDE SEQUENCE</scope>
</reference>
<gene>
    <name evidence="3" type="ORF">EVOR1521_LOCUS28561</name>
</gene>
<dbReference type="InterPro" id="IPR001932">
    <property type="entry name" value="PPM-type_phosphatase-like_dom"/>
</dbReference>
<dbReference type="SMART" id="SM00332">
    <property type="entry name" value="PP2Cc"/>
    <property type="match status" value="1"/>
</dbReference>
<feature type="chain" id="PRO_5041404690" description="PPM-type phosphatase domain-containing protein" evidence="1">
    <location>
        <begin position="21"/>
        <end position="299"/>
    </location>
</feature>